<evidence type="ECO:0008006" key="4">
    <source>
        <dbReference type="Google" id="ProtNLM"/>
    </source>
</evidence>
<organism evidence="2 3">
    <name type="scientific">Myxococcus llanfairpwllgwyngyllgogerychwyrndrobwllllantysiliogogogochensis</name>
    <dbReference type="NCBI Taxonomy" id="2590453"/>
    <lineage>
        <taxon>Bacteria</taxon>
        <taxon>Pseudomonadati</taxon>
        <taxon>Myxococcota</taxon>
        <taxon>Myxococcia</taxon>
        <taxon>Myxococcales</taxon>
        <taxon>Cystobacterineae</taxon>
        <taxon>Myxococcaceae</taxon>
        <taxon>Myxococcus</taxon>
    </lineage>
</organism>
<feature type="compositionally biased region" description="Polar residues" evidence="1">
    <location>
        <begin position="274"/>
        <end position="289"/>
    </location>
</feature>
<evidence type="ECO:0000313" key="2">
    <source>
        <dbReference type="EMBL" id="TQF16477.1"/>
    </source>
</evidence>
<feature type="region of interest" description="Disordered" evidence="1">
    <location>
        <begin position="408"/>
        <end position="439"/>
    </location>
</feature>
<dbReference type="Proteomes" id="UP000315369">
    <property type="component" value="Unassembled WGS sequence"/>
</dbReference>
<name>A0A540X5E4_9BACT</name>
<proteinExistence type="predicted"/>
<gene>
    <name evidence="2" type="ORF">FJV41_08330</name>
</gene>
<feature type="compositionally biased region" description="Low complexity" evidence="1">
    <location>
        <begin position="320"/>
        <end position="330"/>
    </location>
</feature>
<feature type="region of interest" description="Disordered" evidence="1">
    <location>
        <begin position="308"/>
        <end position="330"/>
    </location>
</feature>
<dbReference type="RefSeq" id="WP_141641888.1">
    <property type="nucleotide sequence ID" value="NZ_VIFM01000023.1"/>
</dbReference>
<sequence>MSERAQAQLRALKEAAQLLFVQERYAECAEVHSRILRMVPKDPNARVRHAEICRRTGDRQAAIASYRMAAELLLAQGCEARARASLRAALELDPRDPVLLSDFTRMGQASLPPSTALEDERLYSHAAGLVTVSEAPVTVAPRTPDARVKTPPPPPPPFVLRAAEETRVSGPLPSAPAIAPVKVKPPGPATRAPVPSAPTMPSSFPPRGAVAPRQVEAPREIAVPVVRGTLVAARDTTAPRTGVLPTPSQAPRATTIAPLSPAQASTATMRAAVSPTQAPHATASTSLSPAQAPRATTIAPLSPAQTLHATASAPRPPAQAPRTTTIAPMSPAQAATATMSAAVSPAQAPRTTTIASLSPAQAATATMSAAVSPAQAPRATTIAPLSPAQTLHATGSVPLSLAQAPRTTASASLSPAQAPHATASALRSPAQALHATASPPLSRATVLHTTASASMSPAQALHTTVSASAPVPRETPKVEVSASLWTTGGPVTVTPVATYRPELRWLSPNSVAMRVSPQSHWVIIRAEGPLSLSRAESLPLPPRDVASHPRDEPIADGTPLIAH</sequence>
<dbReference type="OrthoDB" id="5526845at2"/>
<evidence type="ECO:0000256" key="1">
    <source>
        <dbReference type="SAM" id="MobiDB-lite"/>
    </source>
</evidence>
<feature type="region of interest" description="Disordered" evidence="1">
    <location>
        <begin position="274"/>
        <end position="293"/>
    </location>
</feature>
<dbReference type="InterPro" id="IPR011990">
    <property type="entry name" value="TPR-like_helical_dom_sf"/>
</dbReference>
<evidence type="ECO:0000313" key="3">
    <source>
        <dbReference type="Proteomes" id="UP000315369"/>
    </source>
</evidence>
<dbReference type="AlphaFoldDB" id="A0A540X5E4"/>
<feature type="region of interest" description="Disordered" evidence="1">
    <location>
        <begin position="534"/>
        <end position="563"/>
    </location>
</feature>
<dbReference type="EMBL" id="VIFM01000023">
    <property type="protein sequence ID" value="TQF16477.1"/>
    <property type="molecule type" value="Genomic_DNA"/>
</dbReference>
<protein>
    <recommendedName>
        <fullName evidence="4">Bacterial transcriptional activator domain-containing protein</fullName>
    </recommendedName>
</protein>
<feature type="region of interest" description="Disordered" evidence="1">
    <location>
        <begin position="170"/>
        <end position="212"/>
    </location>
</feature>
<accession>A0A540X5E4</accession>
<dbReference type="Gene3D" id="1.25.40.10">
    <property type="entry name" value="Tetratricopeptide repeat domain"/>
    <property type="match status" value="1"/>
</dbReference>
<keyword evidence="3" id="KW-1185">Reference proteome</keyword>
<reference evidence="2 3" key="1">
    <citation type="submission" date="2019-06" db="EMBL/GenBank/DDBJ databases">
        <authorList>
            <person name="Livingstone P."/>
            <person name="Whitworth D."/>
        </authorList>
    </citation>
    <scope>NUCLEOTIDE SEQUENCE [LARGE SCALE GENOMIC DNA]</scope>
    <source>
        <strain evidence="2 3">AM401</strain>
    </source>
</reference>
<dbReference type="SUPFAM" id="SSF48452">
    <property type="entry name" value="TPR-like"/>
    <property type="match status" value="1"/>
</dbReference>
<comment type="caution">
    <text evidence="2">The sequence shown here is derived from an EMBL/GenBank/DDBJ whole genome shotgun (WGS) entry which is preliminary data.</text>
</comment>